<evidence type="ECO:0000313" key="2">
    <source>
        <dbReference type="Proteomes" id="UP001178888"/>
    </source>
</evidence>
<keyword evidence="1" id="KW-0456">Lyase</keyword>
<dbReference type="EMBL" id="JAVGVR010000001">
    <property type="protein sequence ID" value="MDQ6598139.1"/>
    <property type="molecule type" value="Genomic_DNA"/>
</dbReference>
<name>A0AA90TTS1_9BACI</name>
<keyword evidence="2" id="KW-1185">Reference proteome</keyword>
<dbReference type="InterPro" id="IPR040442">
    <property type="entry name" value="Pyrv_kinase-like_dom_sf"/>
</dbReference>
<dbReference type="GO" id="GO:0016829">
    <property type="term" value="F:lyase activity"/>
    <property type="evidence" value="ECO:0007669"/>
    <property type="project" value="UniProtKB-KW"/>
</dbReference>
<sequence>MGSTDLSVNMGFKAEGPGHPEVQLAINELFEMGKEEGFKIGTVAANSAGVRKVFESGACYIGITGTSVISNALEQVVSETIKVN</sequence>
<dbReference type="Gene3D" id="3.20.20.60">
    <property type="entry name" value="Phosphoenolpyruvate-binding domains"/>
    <property type="match status" value="1"/>
</dbReference>
<protein>
    <submittedName>
        <fullName evidence="1">Aldolase/citrate lyase family protein</fullName>
    </submittedName>
</protein>
<organism evidence="1 2">
    <name type="scientific">Bacillus salipaludis</name>
    <dbReference type="NCBI Taxonomy" id="2547811"/>
    <lineage>
        <taxon>Bacteria</taxon>
        <taxon>Bacillati</taxon>
        <taxon>Bacillota</taxon>
        <taxon>Bacilli</taxon>
        <taxon>Bacillales</taxon>
        <taxon>Bacillaceae</taxon>
        <taxon>Bacillus</taxon>
    </lineage>
</organism>
<dbReference type="AlphaFoldDB" id="A0AA90TTS1"/>
<accession>A0AA90TTS1</accession>
<reference evidence="1" key="1">
    <citation type="submission" date="2023-08" db="EMBL/GenBank/DDBJ databases">
        <title>Nitrogen cycling bacteria in agricultural field soils.</title>
        <authorList>
            <person name="Jang J."/>
        </authorList>
    </citation>
    <scope>NUCLEOTIDE SEQUENCE</scope>
    <source>
        <strain evidence="1">PS3-36</strain>
    </source>
</reference>
<proteinExistence type="predicted"/>
<dbReference type="Proteomes" id="UP001178888">
    <property type="component" value="Unassembled WGS sequence"/>
</dbReference>
<comment type="caution">
    <text evidence="1">The sequence shown here is derived from an EMBL/GenBank/DDBJ whole genome shotgun (WGS) entry which is preliminary data.</text>
</comment>
<gene>
    <name evidence="1" type="ORF">RCG21_17550</name>
</gene>
<evidence type="ECO:0000313" key="1">
    <source>
        <dbReference type="EMBL" id="MDQ6598139.1"/>
    </source>
</evidence>